<keyword evidence="1" id="KW-0812">Transmembrane</keyword>
<dbReference type="AlphaFoldDB" id="A0A1G6XNE9"/>
<proteinExistence type="predicted"/>
<name>A0A1G6XNE9_9ACTN</name>
<feature type="transmembrane region" description="Helical" evidence="1">
    <location>
        <begin position="52"/>
        <end position="71"/>
    </location>
</feature>
<feature type="transmembrane region" description="Helical" evidence="1">
    <location>
        <begin position="6"/>
        <end position="23"/>
    </location>
</feature>
<evidence type="ECO:0008006" key="4">
    <source>
        <dbReference type="Google" id="ProtNLM"/>
    </source>
</evidence>
<protein>
    <recommendedName>
        <fullName evidence="4">DUF1761 domain-containing protein</fullName>
    </recommendedName>
</protein>
<dbReference type="RefSeq" id="WP_091035817.1">
    <property type="nucleotide sequence ID" value="NZ_FNAD01000007.1"/>
</dbReference>
<sequence length="135" mass="14311">MEINWLGAALAFVAGMVVAFIWYQKGFIADAWEKLTGVTPERSRPARARNMTQLLVANAVTAIGLAAGIAITSEATGDDSVGLALLVGFATWLAFSATTLLQHNAFELKPAKLTFINTGYQLALLLAMSLAIGLL</sequence>
<evidence type="ECO:0000313" key="3">
    <source>
        <dbReference type="Proteomes" id="UP000198949"/>
    </source>
</evidence>
<keyword evidence="1" id="KW-1133">Transmembrane helix</keyword>
<dbReference type="EMBL" id="FNAD01000007">
    <property type="protein sequence ID" value="SDD79714.1"/>
    <property type="molecule type" value="Genomic_DNA"/>
</dbReference>
<dbReference type="InterPro" id="IPR013879">
    <property type="entry name" value="DUF1761"/>
</dbReference>
<evidence type="ECO:0000256" key="1">
    <source>
        <dbReference type="SAM" id="Phobius"/>
    </source>
</evidence>
<dbReference type="Proteomes" id="UP000198949">
    <property type="component" value="Unassembled WGS sequence"/>
</dbReference>
<keyword evidence="3" id="KW-1185">Reference proteome</keyword>
<organism evidence="2 3">
    <name type="scientific">Glycomyces harbinensis</name>
    <dbReference type="NCBI Taxonomy" id="58114"/>
    <lineage>
        <taxon>Bacteria</taxon>
        <taxon>Bacillati</taxon>
        <taxon>Actinomycetota</taxon>
        <taxon>Actinomycetes</taxon>
        <taxon>Glycomycetales</taxon>
        <taxon>Glycomycetaceae</taxon>
        <taxon>Glycomyces</taxon>
    </lineage>
</organism>
<evidence type="ECO:0000313" key="2">
    <source>
        <dbReference type="EMBL" id="SDD79714.1"/>
    </source>
</evidence>
<dbReference type="OrthoDB" id="3692045at2"/>
<keyword evidence="1" id="KW-0472">Membrane</keyword>
<feature type="transmembrane region" description="Helical" evidence="1">
    <location>
        <begin position="113"/>
        <end position="134"/>
    </location>
</feature>
<reference evidence="3" key="1">
    <citation type="submission" date="2016-10" db="EMBL/GenBank/DDBJ databases">
        <authorList>
            <person name="Varghese N."/>
            <person name="Submissions S."/>
        </authorList>
    </citation>
    <scope>NUCLEOTIDE SEQUENCE [LARGE SCALE GENOMIC DNA]</scope>
    <source>
        <strain evidence="3">CGMCC 4.3516</strain>
    </source>
</reference>
<accession>A0A1G6XNE9</accession>
<gene>
    <name evidence="2" type="ORF">SAMN05216270_107263</name>
</gene>
<dbReference type="Pfam" id="PF08570">
    <property type="entry name" value="DUF1761"/>
    <property type="match status" value="1"/>
</dbReference>
<dbReference type="STRING" id="58114.SAMN05216270_107263"/>
<feature type="transmembrane region" description="Helical" evidence="1">
    <location>
        <begin position="83"/>
        <end position="101"/>
    </location>
</feature>